<dbReference type="InterPro" id="IPR058624">
    <property type="entry name" value="MdtA-like_HH"/>
</dbReference>
<evidence type="ECO:0000259" key="7">
    <source>
        <dbReference type="Pfam" id="PF25944"/>
    </source>
</evidence>
<evidence type="ECO:0000313" key="9">
    <source>
        <dbReference type="EMBL" id="MDQ0471585.1"/>
    </source>
</evidence>
<dbReference type="Gene3D" id="2.40.50.100">
    <property type="match status" value="1"/>
</dbReference>
<evidence type="ECO:0000259" key="5">
    <source>
        <dbReference type="Pfam" id="PF25876"/>
    </source>
</evidence>
<dbReference type="InterPro" id="IPR006143">
    <property type="entry name" value="RND_pump_MFP"/>
</dbReference>
<comment type="similarity">
    <text evidence="2">Belongs to the membrane fusion protein (MFP) (TC 8.A.1) family.</text>
</comment>
<evidence type="ECO:0000256" key="1">
    <source>
        <dbReference type="ARBA" id="ARBA00004196"/>
    </source>
</evidence>
<reference evidence="9 10" key="1">
    <citation type="submission" date="2023-07" db="EMBL/GenBank/DDBJ databases">
        <title>Genomic Encyclopedia of Type Strains, Phase IV (KMG-IV): sequencing the most valuable type-strain genomes for metagenomic binning, comparative biology and taxonomic classification.</title>
        <authorList>
            <person name="Goeker M."/>
        </authorList>
    </citation>
    <scope>NUCLEOTIDE SEQUENCE [LARGE SCALE GENOMIC DNA]</scope>
    <source>
        <strain evidence="9 10">DSM 19619</strain>
    </source>
</reference>
<organism evidence="9 10">
    <name type="scientific">Labrys wisconsinensis</name>
    <dbReference type="NCBI Taxonomy" id="425677"/>
    <lineage>
        <taxon>Bacteria</taxon>
        <taxon>Pseudomonadati</taxon>
        <taxon>Pseudomonadota</taxon>
        <taxon>Alphaproteobacteria</taxon>
        <taxon>Hyphomicrobiales</taxon>
        <taxon>Xanthobacteraceae</taxon>
        <taxon>Labrys</taxon>
    </lineage>
</organism>
<dbReference type="Pfam" id="PF25917">
    <property type="entry name" value="BSH_RND"/>
    <property type="match status" value="1"/>
</dbReference>
<comment type="subcellular location">
    <subcellularLocation>
        <location evidence="1">Cell envelope</location>
    </subcellularLocation>
</comment>
<keyword evidence="10" id="KW-1185">Reference proteome</keyword>
<feature type="domain" description="Multidrug resistance protein MdtA-like beta-barrel" evidence="7">
    <location>
        <begin position="227"/>
        <end position="316"/>
    </location>
</feature>
<evidence type="ECO:0000256" key="2">
    <source>
        <dbReference type="ARBA" id="ARBA00009477"/>
    </source>
</evidence>
<keyword evidence="3" id="KW-0175">Coiled coil</keyword>
<feature type="domain" description="Multidrug resistance protein MdtA-like alpha-helical hairpin" evidence="5">
    <location>
        <begin position="121"/>
        <end position="190"/>
    </location>
</feature>
<evidence type="ECO:0000259" key="8">
    <source>
        <dbReference type="Pfam" id="PF25967"/>
    </source>
</evidence>
<proteinExistence type="inferred from homology"/>
<dbReference type="Pfam" id="PF25967">
    <property type="entry name" value="RND-MFP_C"/>
    <property type="match status" value="1"/>
</dbReference>
<accession>A0ABU0JDA0</accession>
<feature type="domain" description="Multidrug resistance protein MdtA-like barrel-sandwich hybrid" evidence="6">
    <location>
        <begin position="81"/>
        <end position="222"/>
    </location>
</feature>
<protein>
    <submittedName>
        <fullName evidence="9">Membrane fusion protein (Multidrug efflux system)</fullName>
    </submittedName>
</protein>
<comment type="caution">
    <text evidence="9">The sequence shown here is derived from an EMBL/GenBank/DDBJ whole genome shotgun (WGS) entry which is preliminary data.</text>
</comment>
<dbReference type="Gene3D" id="2.40.30.170">
    <property type="match status" value="1"/>
</dbReference>
<dbReference type="Proteomes" id="UP001242480">
    <property type="component" value="Unassembled WGS sequence"/>
</dbReference>
<gene>
    <name evidence="9" type="ORF">QO011_004610</name>
</gene>
<dbReference type="InterPro" id="IPR058626">
    <property type="entry name" value="MdtA-like_b-barrel"/>
</dbReference>
<feature type="region of interest" description="Disordered" evidence="4">
    <location>
        <begin position="405"/>
        <end position="425"/>
    </location>
</feature>
<dbReference type="EMBL" id="JAUSVX010000009">
    <property type="protein sequence ID" value="MDQ0471585.1"/>
    <property type="molecule type" value="Genomic_DNA"/>
</dbReference>
<dbReference type="Gene3D" id="1.10.287.470">
    <property type="entry name" value="Helix hairpin bin"/>
    <property type="match status" value="1"/>
</dbReference>
<dbReference type="Gene3D" id="2.40.420.20">
    <property type="match status" value="1"/>
</dbReference>
<name>A0ABU0JDA0_9HYPH</name>
<dbReference type="NCBIfam" id="TIGR01730">
    <property type="entry name" value="RND_mfp"/>
    <property type="match status" value="1"/>
</dbReference>
<dbReference type="Pfam" id="PF25876">
    <property type="entry name" value="HH_MFP_RND"/>
    <property type="match status" value="1"/>
</dbReference>
<evidence type="ECO:0000256" key="4">
    <source>
        <dbReference type="SAM" id="MobiDB-lite"/>
    </source>
</evidence>
<evidence type="ECO:0000256" key="3">
    <source>
        <dbReference type="SAM" id="Coils"/>
    </source>
</evidence>
<dbReference type="PANTHER" id="PTHR30158:SF3">
    <property type="entry name" value="MULTIDRUG EFFLUX PUMP SUBUNIT ACRA-RELATED"/>
    <property type="match status" value="1"/>
</dbReference>
<sequence length="425" mass="44189">MSAASSLFRHSSEAAGGGPVRALARVGIVAACILAAGCNREQQAATPPAGAVRPQVSVVTLHPRAVAITAELPGRVGASLTADVVPQVTGIIKARLFKEGTEVKAGDGLYQIDPASYQASYDSAVATLQKDQAAVPSAQAKVDRYQTLIKQNAVSSQDLDDARSTLAQAKADVAAAQAALETARINLDYTTMKAPIGGRVDASTITEGALVSSGQSTALTTIRQLDPINVDVTESSTNLLNFLAAVKSGRIKTTGSDVSVKLKLENGTIYPHPGTLRFMEANVNQTTGTFTVRAEFANPDRLLLPGMYARAILEVGLAQNSFLVPQRAVSHNVKGEATAGFVGSDGKVVQRVLSVQRSVGNNWLVDAGVSDGDRIIVEGIQLVRSGQEVAATEVTVDDATGDIRQLSQSSALDKPAGAPAPARVE</sequence>
<dbReference type="InterPro" id="IPR058627">
    <property type="entry name" value="MdtA-like_C"/>
</dbReference>
<dbReference type="SUPFAM" id="SSF111369">
    <property type="entry name" value="HlyD-like secretion proteins"/>
    <property type="match status" value="1"/>
</dbReference>
<feature type="domain" description="Multidrug resistance protein MdtA-like C-terminal permuted SH3" evidence="8">
    <location>
        <begin position="320"/>
        <end position="381"/>
    </location>
</feature>
<evidence type="ECO:0000313" key="10">
    <source>
        <dbReference type="Proteomes" id="UP001242480"/>
    </source>
</evidence>
<dbReference type="RefSeq" id="WP_370882000.1">
    <property type="nucleotide sequence ID" value="NZ_JAUSVX010000009.1"/>
</dbReference>
<dbReference type="PANTHER" id="PTHR30158">
    <property type="entry name" value="ACRA/E-RELATED COMPONENT OF DRUG EFFLUX TRANSPORTER"/>
    <property type="match status" value="1"/>
</dbReference>
<evidence type="ECO:0000259" key="6">
    <source>
        <dbReference type="Pfam" id="PF25917"/>
    </source>
</evidence>
<dbReference type="Pfam" id="PF25944">
    <property type="entry name" value="Beta-barrel_RND"/>
    <property type="match status" value="1"/>
</dbReference>
<feature type="coiled-coil region" evidence="3">
    <location>
        <begin position="159"/>
        <end position="186"/>
    </location>
</feature>
<dbReference type="InterPro" id="IPR058625">
    <property type="entry name" value="MdtA-like_BSH"/>
</dbReference>